<reference evidence="2 3" key="1">
    <citation type="submission" date="2016-10" db="EMBL/GenBank/DDBJ databases">
        <title>Rhodobacter sp. LPB0142, isolated from sea water.</title>
        <authorList>
            <person name="Kim E."/>
            <person name="Yi H."/>
        </authorList>
    </citation>
    <scope>NUCLEOTIDE SEQUENCE [LARGE SCALE GENOMIC DNA]</scope>
    <source>
        <strain evidence="2 3">LPB0142</strain>
    </source>
</reference>
<dbReference type="RefSeq" id="WP_071165741.1">
    <property type="nucleotide sequence ID" value="NZ_CP017781.1"/>
</dbReference>
<dbReference type="AlphaFoldDB" id="A0A1D9MAJ6"/>
<dbReference type="Gene3D" id="1.25.40.10">
    <property type="entry name" value="Tetratricopeptide repeat domain"/>
    <property type="match status" value="1"/>
</dbReference>
<feature type="chain" id="PRO_5009443538" description="DUF560 domain-containing protein" evidence="1">
    <location>
        <begin position="25"/>
        <end position="455"/>
    </location>
</feature>
<keyword evidence="1" id="KW-0732">Signal</keyword>
<dbReference type="Proteomes" id="UP000176562">
    <property type="component" value="Chromosome"/>
</dbReference>
<feature type="signal peptide" evidence="1">
    <location>
        <begin position="1"/>
        <end position="24"/>
    </location>
</feature>
<dbReference type="EMBL" id="CP017781">
    <property type="protein sequence ID" value="AOZ68818.1"/>
    <property type="molecule type" value="Genomic_DNA"/>
</dbReference>
<evidence type="ECO:0000313" key="3">
    <source>
        <dbReference type="Proteomes" id="UP000176562"/>
    </source>
</evidence>
<sequence length="455" mass="47558">MRGALQRVAAAALAGWLAAAPAGAEPAPGAPGAQVLSIEEARGLALAAHRAKDARLARGLALALLRRDPGDVVARQILAAALYAEGDFAGAEAEGARAYRAAPRGPARHDAAMIVSEAAFQRGEIGTARRWLRRAAWYAPDAQAEALAVRAYQGLAPAQKFTWSFDFSVSPSSNVNGGSATDTVTIGTFVLPLPGALTALSGVQSRASLGGGWVLGQSARSRWQAGVSATGLMTTLSSEAKAKAPGAKGSDYAFWALEAWAAHRAQLAGGAWDARATAGHNDYAGAPLSNYLRLEAGRDFAIAPRMALRMSGLLERQFRLDAKARSATMQRLGLDLGWRAAGPGAGSWKLGSYARRAISGTDSIAFEGGGVSLDYRPEAPLWGADWALSLGYESRDYANGRADDILDAGVSATLPALQYMGFAPELGLSWRRDSSNNVIHDGSELGLTLGLRSLF</sequence>
<organism evidence="2 3">
    <name type="scientific">Rhodobacter xanthinilyticus</name>
    <dbReference type="NCBI Taxonomy" id="1850250"/>
    <lineage>
        <taxon>Bacteria</taxon>
        <taxon>Pseudomonadati</taxon>
        <taxon>Pseudomonadota</taxon>
        <taxon>Alphaproteobacteria</taxon>
        <taxon>Rhodobacterales</taxon>
        <taxon>Rhodobacter group</taxon>
        <taxon>Rhodobacter</taxon>
    </lineage>
</organism>
<evidence type="ECO:0000256" key="1">
    <source>
        <dbReference type="SAM" id="SignalP"/>
    </source>
</evidence>
<name>A0A1D9MAJ6_9RHOB</name>
<accession>A0A1D9MAJ6</accession>
<dbReference type="SUPFAM" id="SSF48452">
    <property type="entry name" value="TPR-like"/>
    <property type="match status" value="1"/>
</dbReference>
<protein>
    <recommendedName>
        <fullName evidence="4">DUF560 domain-containing protein</fullName>
    </recommendedName>
</protein>
<dbReference type="KEGG" id="rhp:LPB142_05365"/>
<proteinExistence type="predicted"/>
<evidence type="ECO:0000313" key="2">
    <source>
        <dbReference type="EMBL" id="AOZ68818.1"/>
    </source>
</evidence>
<keyword evidence="3" id="KW-1185">Reference proteome</keyword>
<evidence type="ECO:0008006" key="4">
    <source>
        <dbReference type="Google" id="ProtNLM"/>
    </source>
</evidence>
<dbReference type="STRING" id="1850250.LPB142_05365"/>
<dbReference type="InterPro" id="IPR011990">
    <property type="entry name" value="TPR-like_helical_dom_sf"/>
</dbReference>
<gene>
    <name evidence="2" type="ORF">LPB142_05365</name>
</gene>